<protein>
    <submittedName>
        <fullName evidence="2">Uncharacterized protein</fullName>
    </submittedName>
</protein>
<feature type="signal peptide" evidence="1">
    <location>
        <begin position="1"/>
        <end position="20"/>
    </location>
</feature>
<dbReference type="Proteomes" id="UP000002640">
    <property type="component" value="Unassembled WGS sequence"/>
</dbReference>
<feature type="chain" id="PRO_5003472809" evidence="1">
    <location>
        <begin position="21"/>
        <end position="164"/>
    </location>
</feature>
<keyword evidence="3" id="KW-1185">Reference proteome</keyword>
<gene>
    <name evidence="2" type="ORF">PHYSODRAFT_337519</name>
</gene>
<keyword evidence="1" id="KW-0732">Signal</keyword>
<name>G5A1E3_PHYSP</name>
<dbReference type="KEGG" id="psoj:PHYSODRAFT_337519"/>
<evidence type="ECO:0000256" key="1">
    <source>
        <dbReference type="SAM" id="SignalP"/>
    </source>
</evidence>
<dbReference type="EMBL" id="JH159158">
    <property type="protein sequence ID" value="EGZ10742.1"/>
    <property type="molecule type" value="Genomic_DNA"/>
</dbReference>
<reference evidence="2 3" key="1">
    <citation type="journal article" date="2006" name="Science">
        <title>Phytophthora genome sequences uncover evolutionary origins and mechanisms of pathogenesis.</title>
        <authorList>
            <person name="Tyler B.M."/>
            <person name="Tripathy S."/>
            <person name="Zhang X."/>
            <person name="Dehal P."/>
            <person name="Jiang R.H."/>
            <person name="Aerts A."/>
            <person name="Arredondo F.D."/>
            <person name="Baxter L."/>
            <person name="Bensasson D."/>
            <person name="Beynon J.L."/>
            <person name="Chapman J."/>
            <person name="Damasceno C.M."/>
            <person name="Dorrance A.E."/>
            <person name="Dou D."/>
            <person name="Dickerman A.W."/>
            <person name="Dubchak I.L."/>
            <person name="Garbelotto M."/>
            <person name="Gijzen M."/>
            <person name="Gordon S.G."/>
            <person name="Govers F."/>
            <person name="Grunwald N.J."/>
            <person name="Huang W."/>
            <person name="Ivors K.L."/>
            <person name="Jones R.W."/>
            <person name="Kamoun S."/>
            <person name="Krampis K."/>
            <person name="Lamour K.H."/>
            <person name="Lee M.K."/>
            <person name="McDonald W.H."/>
            <person name="Medina M."/>
            <person name="Meijer H.J."/>
            <person name="Nordberg E.K."/>
            <person name="Maclean D.J."/>
            <person name="Ospina-Giraldo M.D."/>
            <person name="Morris P.F."/>
            <person name="Phuntumart V."/>
            <person name="Putnam N.H."/>
            <person name="Rash S."/>
            <person name="Rose J.K."/>
            <person name="Sakihama Y."/>
            <person name="Salamov A.A."/>
            <person name="Savidor A."/>
            <person name="Scheuring C.F."/>
            <person name="Smith B.M."/>
            <person name="Sobral B.W."/>
            <person name="Terry A."/>
            <person name="Torto-Alalibo T.A."/>
            <person name="Win J."/>
            <person name="Xu Z."/>
            <person name="Zhang H."/>
            <person name="Grigoriev I.V."/>
            <person name="Rokhsar D.S."/>
            <person name="Boore J.L."/>
        </authorList>
    </citation>
    <scope>NUCLEOTIDE SEQUENCE [LARGE SCALE GENOMIC DNA]</scope>
    <source>
        <strain evidence="2 3">P6497</strain>
    </source>
</reference>
<proteinExistence type="predicted"/>
<dbReference type="RefSeq" id="XP_009533487.1">
    <property type="nucleotide sequence ID" value="XM_009535192.1"/>
</dbReference>
<evidence type="ECO:0000313" key="2">
    <source>
        <dbReference type="EMBL" id="EGZ10742.1"/>
    </source>
</evidence>
<dbReference type="AlphaFoldDB" id="G5A1E3"/>
<dbReference type="GeneID" id="20647388"/>
<sequence length="164" mass="17904">MARVACWFSVVAATIAIVTTADIHSTDVYSRSDCSGVPDHFRISQRRPCALSNSKCEAKEVSNQTEYDVCSSISDPQTHAAEVFGGVPSMLTNAFNDNNCDEYTGSFAYRADGSCFKVDAQSSQLLILNANGSVTWKQYAGVAREDKDLSTDLHLQQRGVHLLQ</sequence>
<evidence type="ECO:0000313" key="3">
    <source>
        <dbReference type="Proteomes" id="UP000002640"/>
    </source>
</evidence>
<dbReference type="InParanoid" id="G5A1E3"/>
<accession>G5A1E3</accession>
<organism evidence="2 3">
    <name type="scientific">Phytophthora sojae (strain P6497)</name>
    <name type="common">Soybean stem and root rot agent</name>
    <name type="synonym">Phytophthora megasperma f. sp. glycines</name>
    <dbReference type="NCBI Taxonomy" id="1094619"/>
    <lineage>
        <taxon>Eukaryota</taxon>
        <taxon>Sar</taxon>
        <taxon>Stramenopiles</taxon>
        <taxon>Oomycota</taxon>
        <taxon>Peronosporomycetes</taxon>
        <taxon>Peronosporales</taxon>
        <taxon>Peronosporaceae</taxon>
        <taxon>Phytophthora</taxon>
    </lineage>
</organism>